<sequence>MSPTVLLAFLVAAVAGAEAACPSDWVELDGDCYWWTPSSISGAELSDACRAVRSDAVPVSVHSAAQNSQLAESLVHGFPVWLGLYRPDGSGAEFAWTDGSQIDFQFWADGQPAGDGELCVYINADPQTGTWAACDCQQWMLPYMCRLPGGAASRA</sequence>
<evidence type="ECO:0000313" key="3">
    <source>
        <dbReference type="EMBL" id="KAF0295477.1"/>
    </source>
</evidence>
<dbReference type="EMBL" id="VIIS01001616">
    <property type="protein sequence ID" value="KAF0295477.1"/>
    <property type="molecule type" value="Genomic_DNA"/>
</dbReference>
<dbReference type="Proteomes" id="UP000440578">
    <property type="component" value="Unassembled WGS sequence"/>
</dbReference>
<feature type="signal peptide" evidence="1">
    <location>
        <begin position="1"/>
        <end position="19"/>
    </location>
</feature>
<reference evidence="3 4" key="1">
    <citation type="submission" date="2019-07" db="EMBL/GenBank/DDBJ databases">
        <title>Draft genome assembly of a fouling barnacle, Amphibalanus amphitrite (Darwin, 1854): The first reference genome for Thecostraca.</title>
        <authorList>
            <person name="Kim W."/>
        </authorList>
    </citation>
    <scope>NUCLEOTIDE SEQUENCE [LARGE SCALE GENOMIC DNA]</scope>
    <source>
        <strain evidence="3">SNU_AA5</strain>
        <tissue evidence="3">Soma without cirri and trophi</tissue>
    </source>
</reference>
<evidence type="ECO:0000259" key="2">
    <source>
        <dbReference type="PROSITE" id="PS50041"/>
    </source>
</evidence>
<evidence type="ECO:0000256" key="1">
    <source>
        <dbReference type="SAM" id="SignalP"/>
    </source>
</evidence>
<dbReference type="Pfam" id="PF05473">
    <property type="entry name" value="UL45"/>
    <property type="match status" value="1"/>
</dbReference>
<dbReference type="PANTHER" id="PTHR22803">
    <property type="entry name" value="MANNOSE, PHOSPHOLIPASE, LECTIN RECEPTOR RELATED"/>
    <property type="match status" value="1"/>
</dbReference>
<dbReference type="AlphaFoldDB" id="A0A6A4VGA7"/>
<dbReference type="InterPro" id="IPR050111">
    <property type="entry name" value="C-type_lectin/snaclec_domain"/>
</dbReference>
<feature type="domain" description="C-type lectin" evidence="2">
    <location>
        <begin position="28"/>
        <end position="138"/>
    </location>
</feature>
<keyword evidence="1" id="KW-0732">Signal</keyword>
<dbReference type="InterPro" id="IPR016187">
    <property type="entry name" value="CTDL_fold"/>
</dbReference>
<dbReference type="InterPro" id="IPR001304">
    <property type="entry name" value="C-type_lectin-like"/>
</dbReference>
<comment type="caution">
    <text evidence="3">The sequence shown here is derived from an EMBL/GenBank/DDBJ whole genome shotgun (WGS) entry which is preliminary data.</text>
</comment>
<gene>
    <name evidence="3" type="primary">LEC3_0</name>
    <name evidence="3" type="ORF">FJT64_007033</name>
</gene>
<name>A0A6A4VGA7_AMPAM</name>
<proteinExistence type="predicted"/>
<keyword evidence="4" id="KW-1185">Reference proteome</keyword>
<dbReference type="Gene3D" id="3.10.100.10">
    <property type="entry name" value="Mannose-Binding Protein A, subunit A"/>
    <property type="match status" value="1"/>
</dbReference>
<dbReference type="SMART" id="SM00034">
    <property type="entry name" value="CLECT"/>
    <property type="match status" value="1"/>
</dbReference>
<organism evidence="3 4">
    <name type="scientific">Amphibalanus amphitrite</name>
    <name type="common">Striped barnacle</name>
    <name type="synonym">Balanus amphitrite</name>
    <dbReference type="NCBI Taxonomy" id="1232801"/>
    <lineage>
        <taxon>Eukaryota</taxon>
        <taxon>Metazoa</taxon>
        <taxon>Ecdysozoa</taxon>
        <taxon>Arthropoda</taxon>
        <taxon>Crustacea</taxon>
        <taxon>Multicrustacea</taxon>
        <taxon>Cirripedia</taxon>
        <taxon>Thoracica</taxon>
        <taxon>Thoracicalcarea</taxon>
        <taxon>Balanomorpha</taxon>
        <taxon>Balanoidea</taxon>
        <taxon>Balanidae</taxon>
        <taxon>Amphibalaninae</taxon>
        <taxon>Amphibalanus</taxon>
    </lineage>
</organism>
<dbReference type="PROSITE" id="PS50041">
    <property type="entry name" value="C_TYPE_LECTIN_2"/>
    <property type="match status" value="1"/>
</dbReference>
<protein>
    <submittedName>
        <fullName evidence="3">Lectin BRA-3</fullName>
    </submittedName>
</protein>
<feature type="chain" id="PRO_5025670524" evidence="1">
    <location>
        <begin position="20"/>
        <end position="155"/>
    </location>
</feature>
<accession>A0A6A4VGA7</accession>
<evidence type="ECO:0000313" key="4">
    <source>
        <dbReference type="Proteomes" id="UP000440578"/>
    </source>
</evidence>
<dbReference type="SUPFAM" id="SSF56436">
    <property type="entry name" value="C-type lectin-like"/>
    <property type="match status" value="1"/>
</dbReference>
<dbReference type="OrthoDB" id="5774534at2759"/>
<dbReference type="InterPro" id="IPR016186">
    <property type="entry name" value="C-type_lectin-like/link_sf"/>
</dbReference>